<keyword evidence="1" id="KW-0433">Leucine-rich repeat</keyword>
<dbReference type="Pfam" id="PF08477">
    <property type="entry name" value="Roc"/>
    <property type="match status" value="1"/>
</dbReference>
<evidence type="ECO:0000313" key="4">
    <source>
        <dbReference type="Proteomes" id="UP000464178"/>
    </source>
</evidence>
<accession>A0A6P2CVG2</accession>
<name>A0A6P2CVG2_9BACT</name>
<evidence type="ECO:0000256" key="1">
    <source>
        <dbReference type="ARBA" id="ARBA00022614"/>
    </source>
</evidence>
<sequence length="617" mass="70188">MTTTYCKLSKELQPNKVRTPWGQRCLELNTDNRLEWKWDSDRSTPSFADVGLLINFTWLTTLSLSGCKSVADLEPLRELRALTTLKLSWCESVTDLEPLRELRALTTLDLSGCESVTNLGLLRELRTLTALELTGCQSVADLEPLRELQALTTLKLSWCESVADLEPLRELQGLTTLDLYGCQSVVDLRPLRELRALTTLKLSWCESVANLEPLRELRALTTLELSGCQSVADLEPLLNLSFLETLHVDGTAVSVPDYLRGESDARAILAWLRGEQYTSDESPLGELKLLLVGQGRVGKTHLRQRLFKLNNLGYYDREEQSTPHIDFTEKTLTLPANHATRLREVKLRVWDFGGQNELHSVHRFFLGAQRCFYILVLAAYRPANGDSSESNRLNYWLRLIARSGRSSQGRRAPVLVVITQSDHPKAAEFREQLERALEVAETEEWFGANVVKIIRGFGWSGDLKKHINIEIWNGHQEAARAINAAIEANLRHVPDLEAGVPIVYHRAKAFVEAAFAGDDLHLRAYLADEDLKRFARLFENLAGHDTRDQRQQFQNNCLRLLDSLGVAHWIGDVPGISRSNPWKVRDVVFNPEWVRHPLYELAWRRETAPPRRVVRVR</sequence>
<dbReference type="SUPFAM" id="SSF52058">
    <property type="entry name" value="L domain-like"/>
    <property type="match status" value="1"/>
</dbReference>
<dbReference type="PANTHER" id="PTHR46652">
    <property type="entry name" value="LEUCINE-RICH REPEAT AND IQ DOMAIN-CONTAINING PROTEIN 1-RELATED"/>
    <property type="match status" value="1"/>
</dbReference>
<dbReference type="Proteomes" id="UP000464178">
    <property type="component" value="Chromosome"/>
</dbReference>
<evidence type="ECO:0000313" key="3">
    <source>
        <dbReference type="EMBL" id="VTR92893.1"/>
    </source>
</evidence>
<gene>
    <name evidence="3" type="ORF">SOIL9_48210</name>
</gene>
<protein>
    <recommendedName>
        <fullName evidence="5">Roc domain-containing protein</fullName>
    </recommendedName>
</protein>
<dbReference type="InterPro" id="IPR027417">
    <property type="entry name" value="P-loop_NTPase"/>
</dbReference>
<evidence type="ECO:0008006" key="5">
    <source>
        <dbReference type="Google" id="ProtNLM"/>
    </source>
</evidence>
<dbReference type="RefSeq" id="WP_162667694.1">
    <property type="nucleotide sequence ID" value="NZ_LR593886.1"/>
</dbReference>
<reference evidence="3 4" key="1">
    <citation type="submission" date="2019-05" db="EMBL/GenBank/DDBJ databases">
        <authorList>
            <consortium name="Science for Life Laboratories"/>
        </authorList>
    </citation>
    <scope>NUCLEOTIDE SEQUENCE [LARGE SCALE GENOMIC DNA]</scope>
    <source>
        <strain evidence="3">Soil9</strain>
    </source>
</reference>
<dbReference type="KEGG" id="gms:SOIL9_48210"/>
<dbReference type="SUPFAM" id="SSF52540">
    <property type="entry name" value="P-loop containing nucleoside triphosphate hydrolases"/>
    <property type="match status" value="1"/>
</dbReference>
<dbReference type="InterPro" id="IPR032675">
    <property type="entry name" value="LRR_dom_sf"/>
</dbReference>
<proteinExistence type="predicted"/>
<dbReference type="EMBL" id="LR593886">
    <property type="protein sequence ID" value="VTR92893.1"/>
    <property type="molecule type" value="Genomic_DNA"/>
</dbReference>
<dbReference type="InterPro" id="IPR050836">
    <property type="entry name" value="SDS22/Internalin_LRR"/>
</dbReference>
<dbReference type="PANTHER" id="PTHR46652:SF3">
    <property type="entry name" value="LEUCINE-RICH REPEAT-CONTAINING PROTEIN 9"/>
    <property type="match status" value="1"/>
</dbReference>
<keyword evidence="2" id="KW-0677">Repeat</keyword>
<dbReference type="PRINTS" id="PR00449">
    <property type="entry name" value="RASTRNSFRMNG"/>
</dbReference>
<dbReference type="Gene3D" id="3.40.50.300">
    <property type="entry name" value="P-loop containing nucleotide triphosphate hydrolases"/>
    <property type="match status" value="1"/>
</dbReference>
<keyword evidence="4" id="KW-1185">Reference proteome</keyword>
<dbReference type="Gene3D" id="3.80.10.10">
    <property type="entry name" value="Ribonuclease Inhibitor"/>
    <property type="match status" value="1"/>
</dbReference>
<evidence type="ECO:0000256" key="2">
    <source>
        <dbReference type="ARBA" id="ARBA00022737"/>
    </source>
</evidence>
<dbReference type="AlphaFoldDB" id="A0A6P2CVG2"/>
<organism evidence="3 4">
    <name type="scientific">Gemmata massiliana</name>
    <dbReference type="NCBI Taxonomy" id="1210884"/>
    <lineage>
        <taxon>Bacteria</taxon>
        <taxon>Pseudomonadati</taxon>
        <taxon>Planctomycetota</taxon>
        <taxon>Planctomycetia</taxon>
        <taxon>Gemmatales</taxon>
        <taxon>Gemmataceae</taxon>
        <taxon>Gemmata</taxon>
    </lineage>
</organism>